<dbReference type="PANTHER" id="PTHR45754:SF3">
    <property type="entry name" value="METHYLENETETRAHYDROFOLATE REDUCTASE (NADPH)"/>
    <property type="match status" value="1"/>
</dbReference>
<evidence type="ECO:0000256" key="8">
    <source>
        <dbReference type="RuleBase" id="RU003862"/>
    </source>
</evidence>
<proteinExistence type="inferred from homology"/>
<dbReference type="AlphaFoldDB" id="A0A097ATJ3"/>
<keyword evidence="4 8" id="KW-0285">Flavoprotein</keyword>
<dbReference type="OrthoDB" id="9803687at2"/>
<dbReference type="HOGENOM" id="CLU_057297_2_0_9"/>
<dbReference type="eggNOG" id="COG0685">
    <property type="taxonomic scope" value="Bacteria"/>
</dbReference>
<dbReference type="GO" id="GO:0071949">
    <property type="term" value="F:FAD binding"/>
    <property type="evidence" value="ECO:0007669"/>
    <property type="project" value="TreeGrafter"/>
</dbReference>
<evidence type="ECO:0000256" key="4">
    <source>
        <dbReference type="ARBA" id="ARBA00022630"/>
    </source>
</evidence>
<sequence length="291" mass="31538">MGLLEEKLKSGEFVVTAEMAPPKGIDMTHFKECAKAVKGRVAGVNVTDFQSAVVRVSSLGAAVILLEEGLEPIMQITGRDRNRIAIQGELLAAGALGIKNVLALTGDHPMFGDQPGAKPVYDCDSVNILMIASKLMEGQDWAGNQLNKAPEFFLGASVTPLFDPLEAQIIKMKKKMQAGAKFFQTQAVYDIEVLRKFREATKDLNAKVLVGVIPLKSPGMANYMNKNVPGIHVPDALIERLKGAENKVKEGLKIAAEFINQVKEEKLCDGVHIMAIGAEENVPILLDMCNL</sequence>
<dbReference type="SMR" id="A0A097ATJ3"/>
<dbReference type="Gene3D" id="3.20.20.220">
    <property type="match status" value="1"/>
</dbReference>
<dbReference type="STRING" id="2325.TKV_c19880"/>
<evidence type="ECO:0000256" key="6">
    <source>
        <dbReference type="ARBA" id="ARBA00023002"/>
    </source>
</evidence>
<dbReference type="InterPro" id="IPR029041">
    <property type="entry name" value="FAD-linked_oxidoreductase-like"/>
</dbReference>
<dbReference type="PANTHER" id="PTHR45754">
    <property type="entry name" value="METHYLENETETRAHYDROFOLATE REDUCTASE"/>
    <property type="match status" value="1"/>
</dbReference>
<organism evidence="9 10">
    <name type="scientific">Thermoanaerobacter kivui</name>
    <name type="common">Acetogenium kivui</name>
    <dbReference type="NCBI Taxonomy" id="2325"/>
    <lineage>
        <taxon>Bacteria</taxon>
        <taxon>Bacillati</taxon>
        <taxon>Bacillota</taxon>
        <taxon>Clostridia</taxon>
        <taxon>Thermoanaerobacterales</taxon>
        <taxon>Thermoanaerobacteraceae</taxon>
        <taxon>Thermoanaerobacter</taxon>
    </lineage>
</organism>
<dbReference type="SUPFAM" id="SSF51730">
    <property type="entry name" value="FAD-linked oxidoreductase"/>
    <property type="match status" value="1"/>
</dbReference>
<dbReference type="CDD" id="cd00537">
    <property type="entry name" value="MTHFR"/>
    <property type="match status" value="1"/>
</dbReference>
<accession>A0A097ATJ3</accession>
<keyword evidence="6 8" id="KW-0560">Oxidoreductase</keyword>
<dbReference type="UniPathway" id="UPA00193"/>
<name>A0A097ATJ3_THEKI</name>
<dbReference type="RefSeq" id="WP_049685763.1">
    <property type="nucleotide sequence ID" value="NZ_CP009170.1"/>
</dbReference>
<comment type="similarity">
    <text evidence="3 8">Belongs to the methylenetetrahydrofolate reductase family.</text>
</comment>
<dbReference type="KEGG" id="tki:TKV_c19880"/>
<protein>
    <recommendedName>
        <fullName evidence="8">Methylenetetrahydrofolate reductase</fullName>
    </recommendedName>
</protein>
<evidence type="ECO:0000256" key="2">
    <source>
        <dbReference type="ARBA" id="ARBA00004777"/>
    </source>
</evidence>
<comment type="catalytic activity">
    <reaction evidence="7">
        <text>(6S)-5-methyl-5,6,7,8-tetrahydrofolate + NAD(+) = (6R)-5,10-methylene-5,6,7,8-tetrahydrofolate + NADH + H(+)</text>
        <dbReference type="Rhea" id="RHEA:19821"/>
        <dbReference type="ChEBI" id="CHEBI:15378"/>
        <dbReference type="ChEBI" id="CHEBI:15636"/>
        <dbReference type="ChEBI" id="CHEBI:18608"/>
        <dbReference type="ChEBI" id="CHEBI:57540"/>
        <dbReference type="ChEBI" id="CHEBI:57945"/>
        <dbReference type="EC" id="1.5.1.54"/>
    </reaction>
    <physiologicalReaction direction="right-to-left" evidence="7">
        <dbReference type="Rhea" id="RHEA:19823"/>
    </physiologicalReaction>
</comment>
<dbReference type="Pfam" id="PF02219">
    <property type="entry name" value="MTHFR"/>
    <property type="match status" value="1"/>
</dbReference>
<evidence type="ECO:0000313" key="9">
    <source>
        <dbReference type="EMBL" id="AIS53132.1"/>
    </source>
</evidence>
<dbReference type="GO" id="GO:0035999">
    <property type="term" value="P:tetrahydrofolate interconversion"/>
    <property type="evidence" value="ECO:0007669"/>
    <property type="project" value="UniProtKB-UniPathway"/>
</dbReference>
<evidence type="ECO:0000313" key="10">
    <source>
        <dbReference type="Proteomes" id="UP000029669"/>
    </source>
</evidence>
<dbReference type="InterPro" id="IPR003171">
    <property type="entry name" value="Mehydrof_redctse-like"/>
</dbReference>
<dbReference type="GO" id="GO:0005829">
    <property type="term" value="C:cytosol"/>
    <property type="evidence" value="ECO:0007669"/>
    <property type="project" value="TreeGrafter"/>
</dbReference>
<dbReference type="GO" id="GO:0106312">
    <property type="term" value="F:methylenetetrahydrofolate reductase (NADH) activity"/>
    <property type="evidence" value="ECO:0007669"/>
    <property type="project" value="UniProtKB-EC"/>
</dbReference>
<comment type="pathway">
    <text evidence="2 8">One-carbon metabolism; tetrahydrofolate interconversion.</text>
</comment>
<dbReference type="EMBL" id="CP009170">
    <property type="protein sequence ID" value="AIS53132.1"/>
    <property type="molecule type" value="Genomic_DNA"/>
</dbReference>
<evidence type="ECO:0000256" key="3">
    <source>
        <dbReference type="ARBA" id="ARBA00006743"/>
    </source>
</evidence>
<dbReference type="GO" id="GO:0009086">
    <property type="term" value="P:methionine biosynthetic process"/>
    <property type="evidence" value="ECO:0007669"/>
    <property type="project" value="TreeGrafter"/>
</dbReference>
<evidence type="ECO:0000256" key="1">
    <source>
        <dbReference type="ARBA" id="ARBA00001974"/>
    </source>
</evidence>
<gene>
    <name evidence="9" type="primary">metF</name>
    <name evidence="9" type="ORF">TKV_c19880</name>
</gene>
<keyword evidence="10" id="KW-1185">Reference proteome</keyword>
<evidence type="ECO:0000256" key="7">
    <source>
        <dbReference type="ARBA" id="ARBA00048628"/>
    </source>
</evidence>
<evidence type="ECO:0000256" key="5">
    <source>
        <dbReference type="ARBA" id="ARBA00022827"/>
    </source>
</evidence>
<dbReference type="Proteomes" id="UP000029669">
    <property type="component" value="Chromosome"/>
</dbReference>
<comment type="cofactor">
    <cofactor evidence="1 8">
        <name>FAD</name>
        <dbReference type="ChEBI" id="CHEBI:57692"/>
    </cofactor>
</comment>
<reference evidence="10" key="1">
    <citation type="journal article" date="2015" name="Genome Announc.">
        <title>Whole-Genome Sequences of 80 Environmental and Clinical Isolates of Burkholderia pseudomallei.</title>
        <authorList>
            <person name="Johnson S.L."/>
            <person name="Baker A.L."/>
            <person name="Chain P.S."/>
            <person name="Currie B.J."/>
            <person name="Daligault H.E."/>
            <person name="Davenport K.W."/>
            <person name="Davis C.B."/>
            <person name="Inglis T.J."/>
            <person name="Kaestli M."/>
            <person name="Koren S."/>
            <person name="Mayo M."/>
            <person name="Merritt A.J."/>
            <person name="Price E.P."/>
            <person name="Sarovich D.S."/>
            <person name="Warner J."/>
            <person name="Rosovitz M.J."/>
        </authorList>
    </citation>
    <scope>NUCLEOTIDE SEQUENCE [LARGE SCALE GENOMIC DNA]</scope>
    <source>
        <strain evidence="10">DSM 2030</strain>
    </source>
</reference>
<keyword evidence="5 8" id="KW-0274">FAD</keyword>